<dbReference type="Pfam" id="PF04145">
    <property type="entry name" value="Ctr"/>
    <property type="match status" value="2"/>
</dbReference>
<keyword evidence="5 6" id="KW-0472">Membrane</keyword>
<sequence>MYKVSSKEFHQTTVAPSLDRIPSLSLLIYTLHFANPKHTYTVTIMGSSLTEAWNTTGIHVHHKAITHMTFYWGHKTEILFKGWPGSSSGMYALALIFVFTLAVIVEWFNFCSIIKPGTNKVAAGFFRTGMYMVRAGLSYLVMLAVMSFNGGVFLAAVGGHAVGFVLFGSRIAKNSEKKPDLPPINLKC</sequence>
<keyword evidence="6" id="KW-0813">Transport</keyword>
<organism evidence="7 8">
    <name type="scientific">Hevea brasiliensis</name>
    <name type="common">Para rubber tree</name>
    <name type="synonym">Siphonia brasiliensis</name>
    <dbReference type="NCBI Taxonomy" id="3981"/>
    <lineage>
        <taxon>Eukaryota</taxon>
        <taxon>Viridiplantae</taxon>
        <taxon>Streptophyta</taxon>
        <taxon>Embryophyta</taxon>
        <taxon>Tracheophyta</taxon>
        <taxon>Spermatophyta</taxon>
        <taxon>Magnoliopsida</taxon>
        <taxon>eudicotyledons</taxon>
        <taxon>Gunneridae</taxon>
        <taxon>Pentapetalae</taxon>
        <taxon>rosids</taxon>
        <taxon>fabids</taxon>
        <taxon>Malpighiales</taxon>
        <taxon>Euphorbiaceae</taxon>
        <taxon>Crotonoideae</taxon>
        <taxon>Micrandreae</taxon>
        <taxon>Hevea</taxon>
    </lineage>
</organism>
<accession>A0ABQ9MP44</accession>
<gene>
    <name evidence="7" type="ORF">P3X46_008854</name>
</gene>
<keyword evidence="3 6" id="KW-0187">Copper transport</keyword>
<evidence type="ECO:0000256" key="4">
    <source>
        <dbReference type="ARBA" id="ARBA00022989"/>
    </source>
</evidence>
<evidence type="ECO:0000313" key="7">
    <source>
        <dbReference type="EMBL" id="KAJ9180638.1"/>
    </source>
</evidence>
<feature type="transmembrane region" description="Helical" evidence="6">
    <location>
        <begin position="129"/>
        <end position="146"/>
    </location>
</feature>
<keyword evidence="8" id="KW-1185">Reference proteome</keyword>
<dbReference type="InterPro" id="IPR007274">
    <property type="entry name" value="Cop_transporter"/>
</dbReference>
<keyword evidence="2 6" id="KW-0812">Transmembrane</keyword>
<comment type="caution">
    <text evidence="7">The sequence shown here is derived from an EMBL/GenBank/DDBJ whole genome shotgun (WGS) entry which is preliminary data.</text>
</comment>
<comment type="similarity">
    <text evidence="1 6">Belongs to the copper transporter (Ctr) (TC 1.A.56) family. SLC31A subfamily.</text>
</comment>
<evidence type="ECO:0000256" key="5">
    <source>
        <dbReference type="ARBA" id="ARBA00023136"/>
    </source>
</evidence>
<proteinExistence type="inferred from homology"/>
<evidence type="ECO:0000256" key="3">
    <source>
        <dbReference type="ARBA" id="ARBA00022796"/>
    </source>
</evidence>
<dbReference type="EMBL" id="JARPOI010000005">
    <property type="protein sequence ID" value="KAJ9180638.1"/>
    <property type="molecule type" value="Genomic_DNA"/>
</dbReference>
<dbReference type="Proteomes" id="UP001174677">
    <property type="component" value="Chromosome 5"/>
</dbReference>
<keyword evidence="4 6" id="KW-1133">Transmembrane helix</keyword>
<evidence type="ECO:0000256" key="2">
    <source>
        <dbReference type="ARBA" id="ARBA00022692"/>
    </source>
</evidence>
<dbReference type="PANTHER" id="PTHR12483">
    <property type="entry name" value="SOLUTE CARRIER FAMILY 31 COPPER TRANSPORTERS"/>
    <property type="match status" value="1"/>
</dbReference>
<name>A0ABQ9MP44_HEVBR</name>
<reference evidence="7" key="1">
    <citation type="journal article" date="2023" name="Plant Biotechnol. J.">
        <title>Chromosome-level wild Hevea brasiliensis genome provides new tools for genomic-assisted breeding and valuable loci to elevate rubber yield.</title>
        <authorList>
            <person name="Cheng H."/>
            <person name="Song X."/>
            <person name="Hu Y."/>
            <person name="Wu T."/>
            <person name="Yang Q."/>
            <person name="An Z."/>
            <person name="Feng S."/>
            <person name="Deng Z."/>
            <person name="Wu W."/>
            <person name="Zeng X."/>
            <person name="Tu M."/>
            <person name="Wang X."/>
            <person name="Huang H."/>
        </authorList>
    </citation>
    <scope>NUCLEOTIDE SEQUENCE</scope>
    <source>
        <strain evidence="7">MT/VB/25A 57/8</strain>
    </source>
</reference>
<evidence type="ECO:0000313" key="8">
    <source>
        <dbReference type="Proteomes" id="UP001174677"/>
    </source>
</evidence>
<keyword evidence="6" id="KW-0406">Ion transport</keyword>
<keyword evidence="6" id="KW-0186">Copper</keyword>
<evidence type="ECO:0000256" key="1">
    <source>
        <dbReference type="ARBA" id="ARBA00006921"/>
    </source>
</evidence>
<comment type="subcellular location">
    <subcellularLocation>
        <location evidence="6">Membrane</location>
        <topology evidence="6">Multi-pass membrane protein</topology>
    </subcellularLocation>
</comment>
<dbReference type="PANTHER" id="PTHR12483:SF94">
    <property type="entry name" value="COPPER TRANSPORTER 4"/>
    <property type="match status" value="1"/>
</dbReference>
<feature type="transmembrane region" description="Helical" evidence="6">
    <location>
        <begin position="89"/>
        <end position="108"/>
    </location>
</feature>
<protein>
    <recommendedName>
        <fullName evidence="6">Copper transport protein</fullName>
    </recommendedName>
</protein>
<evidence type="ECO:0000256" key="6">
    <source>
        <dbReference type="RuleBase" id="RU367022"/>
    </source>
</evidence>